<reference evidence="1" key="1">
    <citation type="submission" date="2022-11" db="EMBL/GenBank/DDBJ databases">
        <title>Corynebacterium sp. isolated from Penguins.</title>
        <authorList>
            <person name="Sedlar K."/>
            <person name="Svec P."/>
        </authorList>
    </citation>
    <scope>NUCLEOTIDE SEQUENCE</scope>
    <source>
        <strain evidence="1">P7003</strain>
    </source>
</reference>
<keyword evidence="2" id="KW-1185">Reference proteome</keyword>
<accession>A0ABT3X0S9</accession>
<proteinExistence type="predicted"/>
<evidence type="ECO:0000313" key="1">
    <source>
        <dbReference type="EMBL" id="MCX7445861.1"/>
    </source>
</evidence>
<dbReference type="RefSeq" id="WP_267186882.1">
    <property type="nucleotide sequence ID" value="NZ_JAPMKV010000010.1"/>
</dbReference>
<name>A0ABT3X0S9_9CORY</name>
<organism evidence="1 2">
    <name type="scientific">Corynebacterium pygosceleis</name>
    <dbReference type="NCBI Taxonomy" id="2800406"/>
    <lineage>
        <taxon>Bacteria</taxon>
        <taxon>Bacillati</taxon>
        <taxon>Actinomycetota</taxon>
        <taxon>Actinomycetes</taxon>
        <taxon>Mycobacteriales</taxon>
        <taxon>Corynebacteriaceae</taxon>
        <taxon>Corynebacterium</taxon>
    </lineage>
</organism>
<evidence type="ECO:0000313" key="2">
    <source>
        <dbReference type="Proteomes" id="UP001081709"/>
    </source>
</evidence>
<dbReference type="EMBL" id="JAPMKV010000010">
    <property type="protein sequence ID" value="MCX7445861.1"/>
    <property type="molecule type" value="Genomic_DNA"/>
</dbReference>
<dbReference type="Proteomes" id="UP001081709">
    <property type="component" value="Unassembled WGS sequence"/>
</dbReference>
<sequence>MPDYMYRAHIVEQPEYELREVWRTRPVETETGWHDSTDTYYTHVPAGWYPHPGYVERFKTTDWIQPDTRKWFKSRSSAAERVAILESAGYTAIVQRSSPITWPEDGEKRVEVSEGQKIRDAINTLVAAGLISGADELFRR</sequence>
<protein>
    <submittedName>
        <fullName evidence="1">Uncharacterized protein</fullName>
    </submittedName>
</protein>
<comment type="caution">
    <text evidence="1">The sequence shown here is derived from an EMBL/GenBank/DDBJ whole genome shotgun (WGS) entry which is preliminary data.</text>
</comment>
<gene>
    <name evidence="1" type="ORF">OS125_11525</name>
</gene>